<dbReference type="InterPro" id="IPR004839">
    <property type="entry name" value="Aminotransferase_I/II_large"/>
</dbReference>
<proteinExistence type="predicted"/>
<evidence type="ECO:0000256" key="3">
    <source>
        <dbReference type="ARBA" id="ARBA00022679"/>
    </source>
</evidence>
<evidence type="ECO:0000259" key="5">
    <source>
        <dbReference type="Pfam" id="PF00155"/>
    </source>
</evidence>
<dbReference type="Proteomes" id="UP001220395">
    <property type="component" value="Chromosome"/>
</dbReference>
<comment type="cofactor">
    <cofactor evidence="1">
        <name>pyridoxal 5'-phosphate</name>
        <dbReference type="ChEBI" id="CHEBI:597326"/>
    </cofactor>
</comment>
<dbReference type="Gene3D" id="3.40.640.10">
    <property type="entry name" value="Type I PLP-dependent aspartate aminotransferase-like (Major domain)"/>
    <property type="match status" value="1"/>
</dbReference>
<dbReference type="CDD" id="cd00609">
    <property type="entry name" value="AAT_like"/>
    <property type="match status" value="1"/>
</dbReference>
<keyword evidence="7" id="KW-1185">Reference proteome</keyword>
<dbReference type="Pfam" id="PF00155">
    <property type="entry name" value="Aminotran_1_2"/>
    <property type="match status" value="1"/>
</dbReference>
<dbReference type="NCBIfam" id="NF006488">
    <property type="entry name" value="PRK08912.1"/>
    <property type="match status" value="1"/>
</dbReference>
<dbReference type="GO" id="GO:0008483">
    <property type="term" value="F:transaminase activity"/>
    <property type="evidence" value="ECO:0007669"/>
    <property type="project" value="UniProtKB-KW"/>
</dbReference>
<accession>A0ABY7TGI3</accession>
<evidence type="ECO:0000313" key="6">
    <source>
        <dbReference type="EMBL" id="WCT71936.1"/>
    </source>
</evidence>
<dbReference type="InterPro" id="IPR051326">
    <property type="entry name" value="Kynurenine-oxoglutarate_AT"/>
</dbReference>
<evidence type="ECO:0000256" key="4">
    <source>
        <dbReference type="ARBA" id="ARBA00022898"/>
    </source>
</evidence>
<gene>
    <name evidence="6" type="ORF">PQ455_09745</name>
</gene>
<evidence type="ECO:0000256" key="2">
    <source>
        <dbReference type="ARBA" id="ARBA00022576"/>
    </source>
</evidence>
<evidence type="ECO:0000313" key="7">
    <source>
        <dbReference type="Proteomes" id="UP001220395"/>
    </source>
</evidence>
<name>A0ABY7TGI3_9SPHN</name>
<dbReference type="EMBL" id="CP117411">
    <property type="protein sequence ID" value="WCT71936.1"/>
    <property type="molecule type" value="Genomic_DNA"/>
</dbReference>
<dbReference type="RefSeq" id="WP_273685883.1">
    <property type="nucleotide sequence ID" value="NZ_CP117411.1"/>
</dbReference>
<dbReference type="PANTHER" id="PTHR43807:SF20">
    <property type="entry name" value="FI04487P"/>
    <property type="match status" value="1"/>
</dbReference>
<dbReference type="PANTHER" id="PTHR43807">
    <property type="entry name" value="FI04487P"/>
    <property type="match status" value="1"/>
</dbReference>
<keyword evidence="3" id="KW-0808">Transferase</keyword>
<keyword evidence="2 6" id="KW-0032">Aminotransferase</keyword>
<sequence length="386" mass="40907">MNPLFAHLPTSVFEEMSLLARETGAINLGQGFPDGDGPEDIRRAAADHLLTGSNQYPPMMGLPALREAVAAHYGAHQGLALAAGNVLVTSGATEALAASILAIVRPGDEVILFAPVYDSYAPIVRQAGGVPRFVRLAPPGWRITREAVAATITPATRLIIVNNPMNPTGRMLDAGETALLADIAVAHDLTVICDEVWEHVLFDGRAHIPLIGLPGMADRTIKIGSAGKIFSMTGWKVGWVVAPPALVAQVARVHQFLTFTTPPALQAAVAYGLGKDMAYFEGMRAGYQRSRDRLAAALTDAGYAVLPSDASYFLCVDLAASGIVEADRAFALRIVREHGVAAIPISAFYESDPVTNVVRLCFAKADATLDEAARRLAAALRPPRSS</sequence>
<evidence type="ECO:0000256" key="1">
    <source>
        <dbReference type="ARBA" id="ARBA00001933"/>
    </source>
</evidence>
<reference evidence="6 7" key="1">
    <citation type="submission" date="2023-02" db="EMBL/GenBank/DDBJ databases">
        <title>Genome sequence of Sphingomonas naphthae.</title>
        <authorList>
            <person name="Kim S."/>
            <person name="Heo J."/>
            <person name="Kwon S.-W."/>
        </authorList>
    </citation>
    <scope>NUCLEOTIDE SEQUENCE [LARGE SCALE GENOMIC DNA]</scope>
    <source>
        <strain evidence="6 7">KACC 18716</strain>
    </source>
</reference>
<dbReference type="InterPro" id="IPR015421">
    <property type="entry name" value="PyrdxlP-dep_Trfase_major"/>
</dbReference>
<dbReference type="Gene3D" id="3.90.1150.10">
    <property type="entry name" value="Aspartate Aminotransferase, domain 1"/>
    <property type="match status" value="1"/>
</dbReference>
<protein>
    <submittedName>
        <fullName evidence="6">Aminotransferase</fullName>
    </submittedName>
</protein>
<keyword evidence="4" id="KW-0663">Pyridoxal phosphate</keyword>
<dbReference type="SUPFAM" id="SSF53383">
    <property type="entry name" value="PLP-dependent transferases"/>
    <property type="match status" value="1"/>
</dbReference>
<dbReference type="InterPro" id="IPR015424">
    <property type="entry name" value="PyrdxlP-dep_Trfase"/>
</dbReference>
<organism evidence="6 7">
    <name type="scientific">Sphingomonas naphthae</name>
    <dbReference type="NCBI Taxonomy" id="1813468"/>
    <lineage>
        <taxon>Bacteria</taxon>
        <taxon>Pseudomonadati</taxon>
        <taxon>Pseudomonadota</taxon>
        <taxon>Alphaproteobacteria</taxon>
        <taxon>Sphingomonadales</taxon>
        <taxon>Sphingomonadaceae</taxon>
        <taxon>Sphingomonas</taxon>
    </lineage>
</organism>
<feature type="domain" description="Aminotransferase class I/classII large" evidence="5">
    <location>
        <begin position="25"/>
        <end position="376"/>
    </location>
</feature>
<dbReference type="InterPro" id="IPR015422">
    <property type="entry name" value="PyrdxlP-dep_Trfase_small"/>
</dbReference>